<dbReference type="SUPFAM" id="SSF81301">
    <property type="entry name" value="Nucleotidyltransferase"/>
    <property type="match status" value="1"/>
</dbReference>
<evidence type="ECO:0008006" key="2">
    <source>
        <dbReference type="Google" id="ProtNLM"/>
    </source>
</evidence>
<accession>A0A0F9QNQ2</accession>
<sequence length="215" mass="24869">MENMNNAKKLENGKLKDILRKINTDSQTQAIYDSRLNRIMNFLGKTTGFKITAIKESGSRGKQTDVRKSDVDIIFCTGRNQDKNIILKNLLMRAKKGFKKNTKVHKTNKAVHIDFLKPKCNIDIVYLTNQEFKQEKMKIAQIKKFRPLHKNAIKLVKYALSRAKQKNIASHEVELACLTFNYNSLADCVYHLVTYFSGRLKQNRSSVDRVLNFLL</sequence>
<protein>
    <recommendedName>
        <fullName evidence="2">Polymerase nucleotidyl transferase domain-containing protein</fullName>
    </recommendedName>
</protein>
<organism evidence="1">
    <name type="scientific">marine sediment metagenome</name>
    <dbReference type="NCBI Taxonomy" id="412755"/>
    <lineage>
        <taxon>unclassified sequences</taxon>
        <taxon>metagenomes</taxon>
        <taxon>ecological metagenomes</taxon>
    </lineage>
</organism>
<dbReference type="AlphaFoldDB" id="A0A0F9QNQ2"/>
<name>A0A0F9QNQ2_9ZZZZ</name>
<comment type="caution">
    <text evidence="1">The sequence shown here is derived from an EMBL/GenBank/DDBJ whole genome shotgun (WGS) entry which is preliminary data.</text>
</comment>
<proteinExistence type="predicted"/>
<reference evidence="1" key="1">
    <citation type="journal article" date="2015" name="Nature">
        <title>Complex archaea that bridge the gap between prokaryotes and eukaryotes.</title>
        <authorList>
            <person name="Spang A."/>
            <person name="Saw J.H."/>
            <person name="Jorgensen S.L."/>
            <person name="Zaremba-Niedzwiedzka K."/>
            <person name="Martijn J."/>
            <person name="Lind A.E."/>
            <person name="van Eijk R."/>
            <person name="Schleper C."/>
            <person name="Guy L."/>
            <person name="Ettema T.J."/>
        </authorList>
    </citation>
    <scope>NUCLEOTIDE SEQUENCE</scope>
</reference>
<dbReference type="InterPro" id="IPR043519">
    <property type="entry name" value="NT_sf"/>
</dbReference>
<dbReference type="EMBL" id="LAZR01004628">
    <property type="protein sequence ID" value="KKN06928.1"/>
    <property type="molecule type" value="Genomic_DNA"/>
</dbReference>
<gene>
    <name evidence="1" type="ORF">LCGC14_1072290</name>
</gene>
<evidence type="ECO:0000313" key="1">
    <source>
        <dbReference type="EMBL" id="KKN06928.1"/>
    </source>
</evidence>